<protein>
    <submittedName>
        <fullName evidence="1">Uncharacterized protein</fullName>
    </submittedName>
</protein>
<gene>
    <name evidence="1" type="ORF">COX90_01570</name>
</gene>
<proteinExistence type="predicted"/>
<name>A0A2M7UYE7_9BACT</name>
<evidence type="ECO:0000313" key="2">
    <source>
        <dbReference type="Proteomes" id="UP000230760"/>
    </source>
</evidence>
<accession>A0A2M7UYE7</accession>
<sequence length="63" mass="7127">MYKLWYKNPGNSFHLTPKISGKGSFYAIVVSTFKKQKTGTIKANITIINTGESLFVSCFIFLF</sequence>
<organism evidence="1 2">
    <name type="scientific">Candidatus Nealsonbacteria bacterium CG_4_10_14_0_2_um_filter_38_17</name>
    <dbReference type="NCBI Taxonomy" id="1974680"/>
    <lineage>
        <taxon>Bacteria</taxon>
        <taxon>Candidatus Nealsoniibacteriota</taxon>
    </lineage>
</organism>
<evidence type="ECO:0000313" key="1">
    <source>
        <dbReference type="EMBL" id="PIZ88992.1"/>
    </source>
</evidence>
<reference evidence="2" key="1">
    <citation type="submission" date="2017-09" db="EMBL/GenBank/DDBJ databases">
        <title>Depth-based differentiation of microbial function through sediment-hosted aquifers and enrichment of novel symbionts in the deep terrestrial subsurface.</title>
        <authorList>
            <person name="Probst A.J."/>
            <person name="Ladd B."/>
            <person name="Jarett J.K."/>
            <person name="Geller-Mcgrath D.E."/>
            <person name="Sieber C.M.K."/>
            <person name="Emerson J.B."/>
            <person name="Anantharaman K."/>
            <person name="Thomas B.C."/>
            <person name="Malmstrom R."/>
            <person name="Stieglmeier M."/>
            <person name="Klingl A."/>
            <person name="Woyke T."/>
            <person name="Ryan C.M."/>
            <person name="Banfield J.F."/>
        </authorList>
    </citation>
    <scope>NUCLEOTIDE SEQUENCE [LARGE SCALE GENOMIC DNA]</scope>
</reference>
<dbReference type="AlphaFoldDB" id="A0A2M7UYE7"/>
<dbReference type="Proteomes" id="UP000230760">
    <property type="component" value="Unassembled WGS sequence"/>
</dbReference>
<comment type="caution">
    <text evidence="1">The sequence shown here is derived from an EMBL/GenBank/DDBJ whole genome shotgun (WGS) entry which is preliminary data.</text>
</comment>
<dbReference type="EMBL" id="PFPB01000031">
    <property type="protein sequence ID" value="PIZ88992.1"/>
    <property type="molecule type" value="Genomic_DNA"/>
</dbReference>